<dbReference type="AlphaFoldDB" id="A0A068UZG0"/>
<reference evidence="3" key="1">
    <citation type="journal article" date="2014" name="Science">
        <title>The coffee genome provides insight into the convergent evolution of caffeine biosynthesis.</title>
        <authorList>
            <person name="Denoeud F."/>
            <person name="Carretero-Paulet L."/>
            <person name="Dereeper A."/>
            <person name="Droc G."/>
            <person name="Guyot R."/>
            <person name="Pietrella M."/>
            <person name="Zheng C."/>
            <person name="Alberti A."/>
            <person name="Anthony F."/>
            <person name="Aprea G."/>
            <person name="Aury J.M."/>
            <person name="Bento P."/>
            <person name="Bernard M."/>
            <person name="Bocs S."/>
            <person name="Campa C."/>
            <person name="Cenci A."/>
            <person name="Combes M.C."/>
            <person name="Crouzillat D."/>
            <person name="Da Silva C."/>
            <person name="Daddiego L."/>
            <person name="De Bellis F."/>
            <person name="Dussert S."/>
            <person name="Garsmeur O."/>
            <person name="Gayraud T."/>
            <person name="Guignon V."/>
            <person name="Jahn K."/>
            <person name="Jamilloux V."/>
            <person name="Joet T."/>
            <person name="Labadie K."/>
            <person name="Lan T."/>
            <person name="Leclercq J."/>
            <person name="Lepelley M."/>
            <person name="Leroy T."/>
            <person name="Li L.T."/>
            <person name="Librado P."/>
            <person name="Lopez L."/>
            <person name="Munoz A."/>
            <person name="Noel B."/>
            <person name="Pallavicini A."/>
            <person name="Perrotta G."/>
            <person name="Poncet V."/>
            <person name="Pot D."/>
            <person name="Priyono X."/>
            <person name="Rigoreau M."/>
            <person name="Rouard M."/>
            <person name="Rozas J."/>
            <person name="Tranchant-Dubreuil C."/>
            <person name="VanBuren R."/>
            <person name="Zhang Q."/>
            <person name="Andrade A.C."/>
            <person name="Argout X."/>
            <person name="Bertrand B."/>
            <person name="de Kochko A."/>
            <person name="Graziosi G."/>
            <person name="Henry R.J."/>
            <person name="Jayarama X."/>
            <person name="Ming R."/>
            <person name="Nagai C."/>
            <person name="Rounsley S."/>
            <person name="Sankoff D."/>
            <person name="Giuliano G."/>
            <person name="Albert V.A."/>
            <person name="Wincker P."/>
            <person name="Lashermes P."/>
        </authorList>
    </citation>
    <scope>NUCLEOTIDE SEQUENCE [LARGE SCALE GENOMIC DNA]</scope>
    <source>
        <strain evidence="3">cv. DH200-94</strain>
    </source>
</reference>
<dbReference type="FunCoup" id="A0A068UZG0">
    <property type="interactions" value="443"/>
</dbReference>
<dbReference type="GO" id="GO:0019005">
    <property type="term" value="C:SCF ubiquitin ligase complex"/>
    <property type="evidence" value="ECO:0007669"/>
    <property type="project" value="TreeGrafter"/>
</dbReference>
<dbReference type="InterPro" id="IPR036047">
    <property type="entry name" value="F-box-like_dom_sf"/>
</dbReference>
<dbReference type="Pfam" id="PF00646">
    <property type="entry name" value="F-box"/>
    <property type="match status" value="1"/>
</dbReference>
<keyword evidence="3" id="KW-1185">Reference proteome</keyword>
<evidence type="ECO:0000313" key="2">
    <source>
        <dbReference type="EMBL" id="CDP13629.1"/>
    </source>
</evidence>
<sequence>MKGGNKVGAGGGRSLEGLPDTLITEILEKLDLESLCSTACASRAFRSSVVQHLSTLPSLDLSVLAPNAQTLNHILHRFSGVRSVTIDCLRLETSSVIGILGANIQELNLSKGCLLSYSLFTSIGRSCPNLRVLALELVGEQLPELFEKNLVEMLKNLIQLESLSLKIRGIEHDAYSIKSIQPFLPRSLRFLKLQQVGEQSAIQLLQEHLNVGNSLESTSTFSSIPAALLHPPTDLQHLSLVLDIISDELVICIVNALPLIVELNLEDRTYKEPLMPHDLTNNGIQSLGSCRRLTALSIVRSRQNYPVCFKRINDLGMFLLSENCRGLESVTFGGFSTVTDAGFSAILHSCRNLKRFEIRNASLLSDLTFHSMAGAADTLVEMKVFSCNLITSEAVLQLASCTRLEVLDLCGCRSIADTCLGCLTFFNKLATLNLSGADVTDSGLAVLGGGRSPIARLRLRGCRRITDKGISLLLLGGGTISKTLASLDVGYMPGISDEAIYTIASSARAVTELCMRYCFFVTDASLKALALKRRPLDGTSPLKRLDVFHCPRLSVELVGLLRKPSFLNLRWLGVGLTAAASRKDDFAQICKDRTWLTLCFDGCEIGCHDGWQFHRPQGG</sequence>
<feature type="domain" description="F-box" evidence="1">
    <location>
        <begin position="12"/>
        <end position="59"/>
    </location>
</feature>
<dbReference type="Proteomes" id="UP000295252">
    <property type="component" value="Chromosome VII"/>
</dbReference>
<organism evidence="2 3">
    <name type="scientific">Coffea canephora</name>
    <name type="common">Robusta coffee</name>
    <dbReference type="NCBI Taxonomy" id="49390"/>
    <lineage>
        <taxon>Eukaryota</taxon>
        <taxon>Viridiplantae</taxon>
        <taxon>Streptophyta</taxon>
        <taxon>Embryophyta</taxon>
        <taxon>Tracheophyta</taxon>
        <taxon>Spermatophyta</taxon>
        <taxon>Magnoliopsida</taxon>
        <taxon>eudicotyledons</taxon>
        <taxon>Gunneridae</taxon>
        <taxon>Pentapetalae</taxon>
        <taxon>asterids</taxon>
        <taxon>lamiids</taxon>
        <taxon>Gentianales</taxon>
        <taxon>Rubiaceae</taxon>
        <taxon>Ixoroideae</taxon>
        <taxon>Gardenieae complex</taxon>
        <taxon>Bertiereae - Coffeeae clade</taxon>
        <taxon>Coffeeae</taxon>
        <taxon>Coffea</taxon>
    </lineage>
</organism>
<accession>A0A068UZG0</accession>
<dbReference type="OrthoDB" id="2585512at2759"/>
<dbReference type="Pfam" id="PF25372">
    <property type="entry name" value="DUF7885"/>
    <property type="match status" value="1"/>
</dbReference>
<dbReference type="InParanoid" id="A0A068UZG0"/>
<evidence type="ECO:0000313" key="3">
    <source>
        <dbReference type="Proteomes" id="UP000295252"/>
    </source>
</evidence>
<dbReference type="SMART" id="SM00256">
    <property type="entry name" value="FBOX"/>
    <property type="match status" value="1"/>
</dbReference>
<proteinExistence type="predicted"/>
<dbReference type="OMA" id="GWQFHRS"/>
<dbReference type="InterPro" id="IPR032675">
    <property type="entry name" value="LRR_dom_sf"/>
</dbReference>
<dbReference type="InterPro" id="IPR057207">
    <property type="entry name" value="FBXL15_LRR"/>
</dbReference>
<dbReference type="EMBL" id="HG739160">
    <property type="protein sequence ID" value="CDP13629.1"/>
    <property type="molecule type" value="Genomic_DNA"/>
</dbReference>
<dbReference type="PROSITE" id="PS50181">
    <property type="entry name" value="FBOX"/>
    <property type="match status" value="1"/>
</dbReference>
<protein>
    <recommendedName>
        <fullName evidence="1">F-box domain-containing protein</fullName>
    </recommendedName>
</protein>
<dbReference type="PANTHER" id="PTHR13318">
    <property type="entry name" value="PARTNER OF PAIRED, ISOFORM B-RELATED"/>
    <property type="match status" value="1"/>
</dbReference>
<dbReference type="SUPFAM" id="SSF52047">
    <property type="entry name" value="RNI-like"/>
    <property type="match status" value="2"/>
</dbReference>
<dbReference type="Gene3D" id="3.80.10.10">
    <property type="entry name" value="Ribonuclease Inhibitor"/>
    <property type="match status" value="2"/>
</dbReference>
<name>A0A068UZG0_COFCA</name>
<dbReference type="Gramene" id="CDP13629">
    <property type="protein sequence ID" value="CDP13629"/>
    <property type="gene ID" value="GSCOC_T00038642001"/>
</dbReference>
<dbReference type="SUPFAM" id="SSF81383">
    <property type="entry name" value="F-box domain"/>
    <property type="match status" value="1"/>
</dbReference>
<evidence type="ECO:0000259" key="1">
    <source>
        <dbReference type="PROSITE" id="PS50181"/>
    </source>
</evidence>
<dbReference type="CDD" id="cd09917">
    <property type="entry name" value="F-box_SF"/>
    <property type="match status" value="1"/>
</dbReference>
<dbReference type="GO" id="GO:0031146">
    <property type="term" value="P:SCF-dependent proteasomal ubiquitin-dependent protein catabolic process"/>
    <property type="evidence" value="ECO:0007669"/>
    <property type="project" value="TreeGrafter"/>
</dbReference>
<dbReference type="InterPro" id="IPR006553">
    <property type="entry name" value="Leu-rich_rpt_Cys-con_subtyp"/>
</dbReference>
<dbReference type="STRING" id="49390.A0A068UZG0"/>
<dbReference type="PANTHER" id="PTHR13318:SF95">
    <property type="entry name" value="F-BOX PROTEIN YLR352W"/>
    <property type="match status" value="1"/>
</dbReference>
<dbReference type="PhylomeDB" id="A0A068UZG0"/>
<dbReference type="InterPro" id="IPR001810">
    <property type="entry name" value="F-box_dom"/>
</dbReference>
<dbReference type="SMART" id="SM00367">
    <property type="entry name" value="LRR_CC"/>
    <property type="match status" value="7"/>
</dbReference>
<gene>
    <name evidence="2" type="ORF">GSCOC_T00038642001</name>
</gene>